<dbReference type="HOGENOM" id="CLU_2551766_0_0_4"/>
<keyword evidence="3" id="KW-1185">Reference proteome</keyword>
<proteinExistence type="predicted"/>
<dbReference type="PATRIC" id="fig|482957.22.peg.7075"/>
<dbReference type="KEGG" id="bur:Bcep18194_C6574"/>
<keyword evidence="1" id="KW-0812">Transmembrane</keyword>
<keyword evidence="1" id="KW-0472">Membrane</keyword>
<accession>Q39PJ2</accession>
<name>Q39PJ2_BURL3</name>
<gene>
    <name evidence="2" type="ordered locus">Bcep18194_C6574</name>
</gene>
<dbReference type="RefSeq" id="WP_011349268.1">
    <property type="nucleotide sequence ID" value="NC_007509.1"/>
</dbReference>
<protein>
    <submittedName>
        <fullName evidence="2">Uncharacterized protein</fullName>
    </submittedName>
</protein>
<evidence type="ECO:0000313" key="2">
    <source>
        <dbReference type="EMBL" id="ABB05624.1"/>
    </source>
</evidence>
<reference evidence="2" key="1">
    <citation type="submission" date="2009-01" db="EMBL/GenBank/DDBJ databases">
        <title>Complete sequence of chromosome 3 of Burkholderia sp. 383.</title>
        <authorList>
            <consortium name="US DOE Joint Genome Institute"/>
            <person name="Copeland A."/>
            <person name="Lucas S."/>
            <person name="Lapidus A."/>
            <person name="Barry K."/>
            <person name="Detter J.C."/>
            <person name="Glavina T."/>
            <person name="Hammon N."/>
            <person name="Israni S."/>
            <person name="Pitluck S."/>
            <person name="Chain P."/>
            <person name="Malfatti S."/>
            <person name="Shin M."/>
            <person name="Vergez L."/>
            <person name="Schmutz J."/>
            <person name="Larimer F."/>
            <person name="Land M."/>
            <person name="Kyrpides N."/>
            <person name="Lykidis A."/>
            <person name="Richardson P."/>
        </authorList>
    </citation>
    <scope>NUCLEOTIDE SEQUENCE</scope>
    <source>
        <strain evidence="2">383</strain>
    </source>
</reference>
<feature type="transmembrane region" description="Helical" evidence="1">
    <location>
        <begin position="20"/>
        <end position="40"/>
    </location>
</feature>
<organism evidence="2 3">
    <name type="scientific">Burkholderia lata (strain ATCC 17760 / DSM 23089 / LMG 22485 / NCIMB 9086 / R18194 / 383)</name>
    <dbReference type="NCBI Taxonomy" id="482957"/>
    <lineage>
        <taxon>Bacteria</taxon>
        <taxon>Pseudomonadati</taxon>
        <taxon>Pseudomonadota</taxon>
        <taxon>Betaproteobacteria</taxon>
        <taxon>Burkholderiales</taxon>
        <taxon>Burkholderiaceae</taxon>
        <taxon>Burkholderia</taxon>
        <taxon>Burkholderia cepacia complex</taxon>
    </lineage>
</organism>
<sequence>MTIAAANALIFFATESPVSYGILHFLDAFSSGFGMPVIAVAEMRSFTHGHRLSVGQDAHFFVMAAAGAIALVATGSAQSVLP</sequence>
<feature type="transmembrane region" description="Helical" evidence="1">
    <location>
        <begin position="60"/>
        <end position="81"/>
    </location>
</feature>
<dbReference type="GeneID" id="45092000"/>
<dbReference type="EMBL" id="CP000150">
    <property type="protein sequence ID" value="ABB05624.1"/>
    <property type="molecule type" value="Genomic_DNA"/>
</dbReference>
<keyword evidence="1" id="KW-1133">Transmembrane helix</keyword>
<dbReference type="AlphaFoldDB" id="Q39PJ2"/>
<evidence type="ECO:0000256" key="1">
    <source>
        <dbReference type="SAM" id="Phobius"/>
    </source>
</evidence>
<dbReference type="Proteomes" id="UP000002705">
    <property type="component" value="Chromosome 3"/>
</dbReference>
<evidence type="ECO:0000313" key="3">
    <source>
        <dbReference type="Proteomes" id="UP000002705"/>
    </source>
</evidence>